<evidence type="ECO:0000313" key="2">
    <source>
        <dbReference type="EMBL" id="OWR02665.1"/>
    </source>
</evidence>
<dbReference type="SUPFAM" id="SSF46785">
    <property type="entry name" value="Winged helix' DNA-binding domain"/>
    <property type="match status" value="1"/>
</dbReference>
<sequence length="133" mass="13762">MPADASSTPKRASRGQPPALRLRMRVVVGDTIAIGPGKVDLLEAIQAERSITAAAKSLGMSYRRAWLLVDELNRALKAPAVETAAGGSGGGGAALTPAGERVLALYREIEAKAQAACRDEIRQLLGTVAKSAA</sequence>
<name>A0A254N3G5_9BURK</name>
<dbReference type="Pfam" id="PF00126">
    <property type="entry name" value="HTH_1"/>
    <property type="match status" value="1"/>
</dbReference>
<dbReference type="PANTHER" id="PTHR30432">
    <property type="entry name" value="TRANSCRIPTIONAL REGULATOR MODE"/>
    <property type="match status" value="1"/>
</dbReference>
<dbReference type="EMBL" id="NISI01000007">
    <property type="protein sequence ID" value="OWR02665.1"/>
    <property type="molecule type" value="Genomic_DNA"/>
</dbReference>
<reference evidence="2 3" key="1">
    <citation type="journal article" date="2007" name="Int. J. Syst. Evol. Microbiol.">
        <title>Description of Pelomonas aquatica sp. nov. and Pelomonas puraquae sp. nov., isolated from industrial and haemodialysis water.</title>
        <authorList>
            <person name="Gomila M."/>
            <person name="Bowien B."/>
            <person name="Falsen E."/>
            <person name="Moore E.R."/>
            <person name="Lalucat J."/>
        </authorList>
    </citation>
    <scope>NUCLEOTIDE SEQUENCE [LARGE SCALE GENOMIC DNA]</scope>
    <source>
        <strain evidence="2 3">CCUG 52769</strain>
    </source>
</reference>
<proteinExistence type="predicted"/>
<dbReference type="Gene3D" id="1.10.10.10">
    <property type="entry name" value="Winged helix-like DNA-binding domain superfamily/Winged helix DNA-binding domain"/>
    <property type="match status" value="1"/>
</dbReference>
<dbReference type="InterPro" id="IPR000847">
    <property type="entry name" value="LysR_HTH_N"/>
</dbReference>
<dbReference type="InterPro" id="IPR051815">
    <property type="entry name" value="Molybdate_resp_trans_reg"/>
</dbReference>
<feature type="domain" description="HTH lysR-type" evidence="1">
    <location>
        <begin position="41"/>
        <end position="100"/>
    </location>
</feature>
<evidence type="ECO:0000259" key="1">
    <source>
        <dbReference type="Pfam" id="PF00126"/>
    </source>
</evidence>
<dbReference type="PANTHER" id="PTHR30432:SF1">
    <property type="entry name" value="DNA-BINDING TRANSCRIPTIONAL DUAL REGULATOR MODE"/>
    <property type="match status" value="1"/>
</dbReference>
<comment type="caution">
    <text evidence="2">The sequence shown here is derived from an EMBL/GenBank/DDBJ whole genome shotgun (WGS) entry which is preliminary data.</text>
</comment>
<dbReference type="Proteomes" id="UP000197446">
    <property type="component" value="Unassembled WGS sequence"/>
</dbReference>
<dbReference type="OrthoDB" id="9805928at2"/>
<accession>A0A254N3G5</accession>
<dbReference type="InterPro" id="IPR036388">
    <property type="entry name" value="WH-like_DNA-bd_sf"/>
</dbReference>
<dbReference type="AlphaFoldDB" id="A0A254N3G5"/>
<dbReference type="RefSeq" id="WP_088484555.1">
    <property type="nucleotide sequence ID" value="NZ_JBCNLH010000007.1"/>
</dbReference>
<protein>
    <submittedName>
        <fullName evidence="2">ModE family transcriptional regulator</fullName>
    </submittedName>
</protein>
<dbReference type="GO" id="GO:0003700">
    <property type="term" value="F:DNA-binding transcription factor activity"/>
    <property type="evidence" value="ECO:0007669"/>
    <property type="project" value="InterPro"/>
</dbReference>
<keyword evidence="3" id="KW-1185">Reference proteome</keyword>
<evidence type="ECO:0000313" key="3">
    <source>
        <dbReference type="Proteomes" id="UP000197446"/>
    </source>
</evidence>
<gene>
    <name evidence="2" type="ORF">CDO81_17700</name>
</gene>
<organism evidence="2 3">
    <name type="scientific">Roseateles puraquae</name>
    <dbReference type="NCBI Taxonomy" id="431059"/>
    <lineage>
        <taxon>Bacteria</taxon>
        <taxon>Pseudomonadati</taxon>
        <taxon>Pseudomonadota</taxon>
        <taxon>Betaproteobacteria</taxon>
        <taxon>Burkholderiales</taxon>
        <taxon>Sphaerotilaceae</taxon>
        <taxon>Roseateles</taxon>
    </lineage>
</organism>
<dbReference type="InterPro" id="IPR036390">
    <property type="entry name" value="WH_DNA-bd_sf"/>
</dbReference>